<evidence type="ECO:0000313" key="4">
    <source>
        <dbReference type="RefSeq" id="XP_041442460.1"/>
    </source>
</evidence>
<evidence type="ECO:0000313" key="1">
    <source>
        <dbReference type="Proteomes" id="UP000186698"/>
    </source>
</evidence>
<accession>A0A8J1MN36</accession>
<evidence type="ECO:0000313" key="2">
    <source>
        <dbReference type="RefSeq" id="XP_018097039.1"/>
    </source>
</evidence>
<dbReference type="InterPro" id="IPR006553">
    <property type="entry name" value="Leu-rich_rpt_Cys-con_subtyp"/>
</dbReference>
<dbReference type="GeneID" id="108704853"/>
<evidence type="ECO:0000313" key="3">
    <source>
        <dbReference type="RefSeq" id="XP_018097040.1"/>
    </source>
</evidence>
<dbReference type="Gene3D" id="3.80.10.10">
    <property type="entry name" value="Ribonuclease Inhibitor"/>
    <property type="match status" value="1"/>
</dbReference>
<gene>
    <name evidence="2 3 4" type="primary">LOC108704853</name>
</gene>
<dbReference type="RefSeq" id="XP_018097039.1">
    <property type="nucleotide sequence ID" value="XM_018241550.2"/>
</dbReference>
<protein>
    <submittedName>
        <fullName evidence="2 3">Uncharacterized protein LOC108704853</fullName>
    </submittedName>
</protein>
<reference evidence="2 3" key="1">
    <citation type="submission" date="2025-04" db="UniProtKB">
        <authorList>
            <consortium name="RefSeq"/>
        </authorList>
    </citation>
    <scope>IDENTIFICATION</scope>
    <source>
        <strain evidence="2 3">J_2021</strain>
        <tissue evidence="2 3">Erythrocytes</tissue>
    </source>
</reference>
<keyword evidence="1" id="KW-1185">Reference proteome</keyword>
<name>A0A8J1MN36_XENLA</name>
<sequence>MAQGRDLLSLSELCLQNIAENMQSLWLKDYTEKYLEEYHFMYIEGPFNQLSGVMVQELLRILGESHKLNKAGLHLLLQPHLTELSLRPCAGLVSNAITHLITRRCKILTSLDLHSCSRVPAASLVQLIEGLPRLTKLCLADTQSDTNVLLAVGTGCQRLRELDVSHCKKLSATSLPHLVYSTKHGTFQCGGLRVLLMQGMKQHHVPEQWVNALCFLLLAVPSLEQVSNPALSQALKLLRANQFSTITVDGFPSLGEVVRARTLAHKGCNGILCPSGAEPFLQLKKLDDIEEEDLEIVGSLCPQVKEVAISLGSLGGRSGNTVPWNHITHLTLHCPGQALRRLEELIPTLEGVGKELLFLSIQNVVWGEGQSLDSLLRLCPNLRSFHCHLTSSAHPMYNIQLAPWADNLRPIPLPHLHSFSLLLEGGDPISTGFQHTLGGTLVSLFCGSPKLETLSLWGVPVELDMVFETVLSLGPPVPLCSLRGVSLCRSQVTQWGALLLLRSNNHLTSLDLSDCPHVTRRDFHKLQDSARTHKLRLSISWR</sequence>
<dbReference type="RefSeq" id="XP_018097040.1">
    <property type="nucleotide sequence ID" value="XM_018241551.2"/>
</dbReference>
<dbReference type="InterPro" id="IPR032675">
    <property type="entry name" value="LRR_dom_sf"/>
</dbReference>
<dbReference type="SMART" id="SM00367">
    <property type="entry name" value="LRR_CC"/>
    <property type="match status" value="4"/>
</dbReference>
<dbReference type="SUPFAM" id="SSF52047">
    <property type="entry name" value="RNI-like"/>
    <property type="match status" value="1"/>
</dbReference>
<dbReference type="GO" id="GO:0031146">
    <property type="term" value="P:SCF-dependent proteasomal ubiquitin-dependent protein catabolic process"/>
    <property type="evidence" value="ECO:0007669"/>
    <property type="project" value="TreeGrafter"/>
</dbReference>
<dbReference type="AlphaFoldDB" id="A0A8J1MN36"/>
<dbReference type="OrthoDB" id="16120at2759"/>
<dbReference type="PANTHER" id="PTHR13318:SF106">
    <property type="entry name" value="F-BOX_LRR-REPEAT PROTEIN 2"/>
    <property type="match status" value="1"/>
</dbReference>
<dbReference type="GO" id="GO:0019005">
    <property type="term" value="C:SCF ubiquitin ligase complex"/>
    <property type="evidence" value="ECO:0007669"/>
    <property type="project" value="TreeGrafter"/>
</dbReference>
<dbReference type="RefSeq" id="XP_041442460.1">
    <property type="nucleotide sequence ID" value="XM_041586526.1"/>
</dbReference>
<dbReference type="Proteomes" id="UP000186698">
    <property type="component" value="Chromosome 1L"/>
</dbReference>
<dbReference type="KEGG" id="xla:108704853"/>
<dbReference type="PANTHER" id="PTHR13318">
    <property type="entry name" value="PARTNER OF PAIRED, ISOFORM B-RELATED"/>
    <property type="match status" value="1"/>
</dbReference>
<organism evidence="1 4">
    <name type="scientific">Xenopus laevis</name>
    <name type="common">African clawed frog</name>
    <dbReference type="NCBI Taxonomy" id="8355"/>
    <lineage>
        <taxon>Eukaryota</taxon>
        <taxon>Metazoa</taxon>
        <taxon>Chordata</taxon>
        <taxon>Craniata</taxon>
        <taxon>Vertebrata</taxon>
        <taxon>Euteleostomi</taxon>
        <taxon>Amphibia</taxon>
        <taxon>Batrachia</taxon>
        <taxon>Anura</taxon>
        <taxon>Pipoidea</taxon>
        <taxon>Pipidae</taxon>
        <taxon>Xenopodinae</taxon>
        <taxon>Xenopus</taxon>
        <taxon>Xenopus</taxon>
    </lineage>
</organism>
<proteinExistence type="predicted"/>